<name>A0AAD9ISC1_9ANNE</name>
<keyword evidence="1" id="KW-0812">Transmembrane</keyword>
<accession>A0AAD9ISC1</accession>
<evidence type="ECO:0000313" key="2">
    <source>
        <dbReference type="EMBL" id="KAK2139652.1"/>
    </source>
</evidence>
<keyword evidence="3" id="KW-1185">Reference proteome</keyword>
<reference evidence="2" key="1">
    <citation type="journal article" date="2023" name="Mol. Biol. Evol.">
        <title>Third-Generation Sequencing Reveals the Adaptive Role of the Epigenome in Three Deep-Sea Polychaetes.</title>
        <authorList>
            <person name="Perez M."/>
            <person name="Aroh O."/>
            <person name="Sun Y."/>
            <person name="Lan Y."/>
            <person name="Juniper S.K."/>
            <person name="Young C.R."/>
            <person name="Angers B."/>
            <person name="Qian P.Y."/>
        </authorList>
    </citation>
    <scope>NUCLEOTIDE SEQUENCE</scope>
    <source>
        <strain evidence="2">P08H-3</strain>
    </source>
</reference>
<organism evidence="2 3">
    <name type="scientific">Paralvinella palmiformis</name>
    <dbReference type="NCBI Taxonomy" id="53620"/>
    <lineage>
        <taxon>Eukaryota</taxon>
        <taxon>Metazoa</taxon>
        <taxon>Spiralia</taxon>
        <taxon>Lophotrochozoa</taxon>
        <taxon>Annelida</taxon>
        <taxon>Polychaeta</taxon>
        <taxon>Sedentaria</taxon>
        <taxon>Canalipalpata</taxon>
        <taxon>Terebellida</taxon>
        <taxon>Terebelliformia</taxon>
        <taxon>Alvinellidae</taxon>
        <taxon>Paralvinella</taxon>
    </lineage>
</organism>
<keyword evidence="1" id="KW-1133">Transmembrane helix</keyword>
<evidence type="ECO:0000256" key="1">
    <source>
        <dbReference type="SAM" id="Phobius"/>
    </source>
</evidence>
<dbReference type="Proteomes" id="UP001208570">
    <property type="component" value="Unassembled WGS sequence"/>
</dbReference>
<dbReference type="EMBL" id="JAODUP010001670">
    <property type="protein sequence ID" value="KAK2139652.1"/>
    <property type="molecule type" value="Genomic_DNA"/>
</dbReference>
<proteinExistence type="predicted"/>
<comment type="caution">
    <text evidence="2">The sequence shown here is derived from an EMBL/GenBank/DDBJ whole genome shotgun (WGS) entry which is preliminary data.</text>
</comment>
<feature type="transmembrane region" description="Helical" evidence="1">
    <location>
        <begin position="15"/>
        <end position="37"/>
    </location>
</feature>
<gene>
    <name evidence="2" type="ORF">LSH36_1660g00000</name>
</gene>
<dbReference type="AlphaFoldDB" id="A0AAD9ISC1"/>
<keyword evidence="1" id="KW-0472">Membrane</keyword>
<protein>
    <submittedName>
        <fullName evidence="2">Uncharacterized protein</fullName>
    </submittedName>
</protein>
<evidence type="ECO:0000313" key="3">
    <source>
        <dbReference type="Proteomes" id="UP001208570"/>
    </source>
</evidence>
<sequence>MQPLTFLGSLRSNCLIMTFSLSFRISYPMTLFMSSFLKIKSPRSQFADFTPILAIKTCSLSRRPVKHFSH</sequence>